<name>A0ABQ7QX69_PLUXY</name>
<accession>A0ABQ7QX69</accession>
<dbReference type="Proteomes" id="UP000823941">
    <property type="component" value="Chromosome 6"/>
</dbReference>
<evidence type="ECO:0000313" key="2">
    <source>
        <dbReference type="Proteomes" id="UP000823941"/>
    </source>
</evidence>
<sequence length="240" mass="25669">MSHIVAQHTLSGVIPQVPGGAAALRLTALERAALCTLQLGPTCLQRADVGTYTHSPESFLKCPGAQRHCGSQHWRELHSARSSLARHVSSGQMLGHVSYSSAYSSDTHSPESFLKCPGAQRHCGSQHWRELHSARSSLARHVSSGQTHTLSGVIPQVAGGAAALRLTALERAALCTLQLGPTCLQRADVGTYTHSLESFLKCPGSQRHCGSQHWRELHSARSSLARHVSSGQTLGHVSCI</sequence>
<keyword evidence="2" id="KW-1185">Reference proteome</keyword>
<evidence type="ECO:0000313" key="1">
    <source>
        <dbReference type="EMBL" id="KAG7309638.1"/>
    </source>
</evidence>
<protein>
    <submittedName>
        <fullName evidence="1">Uncharacterized protein</fullName>
    </submittedName>
</protein>
<dbReference type="EMBL" id="JAHIBW010000006">
    <property type="protein sequence ID" value="KAG7309638.1"/>
    <property type="molecule type" value="Genomic_DNA"/>
</dbReference>
<comment type="caution">
    <text evidence="1">The sequence shown here is derived from an EMBL/GenBank/DDBJ whole genome shotgun (WGS) entry which is preliminary data.</text>
</comment>
<proteinExistence type="predicted"/>
<reference evidence="1 2" key="1">
    <citation type="submission" date="2021-06" db="EMBL/GenBank/DDBJ databases">
        <title>A haploid diamondback moth (Plutella xylostella L.) genome assembly resolves 31 chromosomes and identifies a diamide resistance mutation.</title>
        <authorList>
            <person name="Ward C.M."/>
            <person name="Perry K.D."/>
            <person name="Baker G."/>
            <person name="Powis K."/>
            <person name="Heckel D.G."/>
            <person name="Baxter S.W."/>
        </authorList>
    </citation>
    <scope>NUCLEOTIDE SEQUENCE [LARGE SCALE GENOMIC DNA]</scope>
    <source>
        <strain evidence="1 2">LV</strain>
        <tissue evidence="1">Single pupa</tissue>
    </source>
</reference>
<gene>
    <name evidence="1" type="ORF">JYU34_004116</name>
</gene>
<organism evidence="1 2">
    <name type="scientific">Plutella xylostella</name>
    <name type="common">Diamondback moth</name>
    <name type="synonym">Plutella maculipennis</name>
    <dbReference type="NCBI Taxonomy" id="51655"/>
    <lineage>
        <taxon>Eukaryota</taxon>
        <taxon>Metazoa</taxon>
        <taxon>Ecdysozoa</taxon>
        <taxon>Arthropoda</taxon>
        <taxon>Hexapoda</taxon>
        <taxon>Insecta</taxon>
        <taxon>Pterygota</taxon>
        <taxon>Neoptera</taxon>
        <taxon>Endopterygota</taxon>
        <taxon>Lepidoptera</taxon>
        <taxon>Glossata</taxon>
        <taxon>Ditrysia</taxon>
        <taxon>Yponomeutoidea</taxon>
        <taxon>Plutellidae</taxon>
        <taxon>Plutella</taxon>
    </lineage>
</organism>